<sequence length="178" mass="21032">MKDMNEHDYATLDIGCHLKEAPPWRKINELDRWCHVVRENPSLTHADFADELSQRPDANFIWKWLKDGALLRNGKPDFDLQTETGLPSKKAKRARTPLSIREQPTASKRAKTEEHDEEQQPRQDEPAATSLSRRPTQKRLLVREIRNFPENANLNEMWTKLNTKKNRDKKKEKKKKLW</sequence>
<dbReference type="AlphaFoldDB" id="A0A1I7ZT00"/>
<reference evidence="3" key="1">
    <citation type="submission" date="2016-11" db="UniProtKB">
        <authorList>
            <consortium name="WormBaseParasite"/>
        </authorList>
    </citation>
    <scope>IDENTIFICATION</scope>
</reference>
<protein>
    <submittedName>
        <fullName evidence="3">DUF1376 domain-containing protein</fullName>
    </submittedName>
</protein>
<feature type="compositionally biased region" description="Basic and acidic residues" evidence="1">
    <location>
        <begin position="110"/>
        <end position="125"/>
    </location>
</feature>
<accession>A0A1I7ZT00</accession>
<evidence type="ECO:0000313" key="3">
    <source>
        <dbReference type="WBParaSite" id="L893_g2952.t1"/>
    </source>
</evidence>
<evidence type="ECO:0000313" key="2">
    <source>
        <dbReference type="Proteomes" id="UP000095287"/>
    </source>
</evidence>
<feature type="region of interest" description="Disordered" evidence="1">
    <location>
        <begin position="77"/>
        <end position="178"/>
    </location>
</feature>
<dbReference type="WBParaSite" id="L893_g2952.t1">
    <property type="protein sequence ID" value="L893_g2952.t1"/>
    <property type="gene ID" value="L893_g2952"/>
</dbReference>
<dbReference type="Proteomes" id="UP000095287">
    <property type="component" value="Unplaced"/>
</dbReference>
<name>A0A1I7ZT00_9BILA</name>
<keyword evidence="2" id="KW-1185">Reference proteome</keyword>
<feature type="compositionally biased region" description="Basic residues" evidence="1">
    <location>
        <begin position="162"/>
        <end position="178"/>
    </location>
</feature>
<proteinExistence type="predicted"/>
<organism evidence="2 3">
    <name type="scientific">Steinernema glaseri</name>
    <dbReference type="NCBI Taxonomy" id="37863"/>
    <lineage>
        <taxon>Eukaryota</taxon>
        <taxon>Metazoa</taxon>
        <taxon>Ecdysozoa</taxon>
        <taxon>Nematoda</taxon>
        <taxon>Chromadorea</taxon>
        <taxon>Rhabditida</taxon>
        <taxon>Tylenchina</taxon>
        <taxon>Panagrolaimomorpha</taxon>
        <taxon>Strongyloidoidea</taxon>
        <taxon>Steinernematidae</taxon>
        <taxon>Steinernema</taxon>
    </lineage>
</organism>
<evidence type="ECO:0000256" key="1">
    <source>
        <dbReference type="SAM" id="MobiDB-lite"/>
    </source>
</evidence>